<reference evidence="6 7" key="1">
    <citation type="submission" date="2017-02" db="EMBL/GenBank/DDBJ databases">
        <title>Whole genome sequencing of Helicobacter bilis strain AAQJH.</title>
        <authorList>
            <person name="Conlan S."/>
            <person name="Thomas P.J."/>
            <person name="Mullikin J."/>
            <person name="Palmore T.N."/>
            <person name="Frank K.M."/>
            <person name="Segre J.A."/>
        </authorList>
    </citation>
    <scope>NUCLEOTIDE SEQUENCE [LARGE SCALE GENOMIC DNA]</scope>
    <source>
        <strain evidence="6 7">AAQJH</strain>
    </source>
</reference>
<feature type="binding site" evidence="5">
    <location>
        <position position="213"/>
    </location>
    <ligand>
        <name>a divalent metal cation</name>
        <dbReference type="ChEBI" id="CHEBI:60240"/>
        <label>1</label>
    </ligand>
</feature>
<dbReference type="Pfam" id="PF01784">
    <property type="entry name" value="DUF34_NIF3"/>
    <property type="match status" value="1"/>
</dbReference>
<dbReference type="InterPro" id="IPR002678">
    <property type="entry name" value="DUF34/NIF3"/>
</dbReference>
<dbReference type="PANTHER" id="PTHR13799">
    <property type="entry name" value="NGG1 INTERACTING FACTOR 3"/>
    <property type="match status" value="1"/>
</dbReference>
<evidence type="ECO:0000256" key="5">
    <source>
        <dbReference type="PIRSR" id="PIRSR602678-1"/>
    </source>
</evidence>
<evidence type="ECO:0000313" key="7">
    <source>
        <dbReference type="Proteomes" id="UP000188298"/>
    </source>
</evidence>
<evidence type="ECO:0000256" key="3">
    <source>
        <dbReference type="ARBA" id="ARBA00022112"/>
    </source>
</evidence>
<dbReference type="InterPro" id="IPR036069">
    <property type="entry name" value="DUF34/NIF3_sf"/>
</dbReference>
<feature type="binding site" evidence="5">
    <location>
        <position position="217"/>
    </location>
    <ligand>
        <name>a divalent metal cation</name>
        <dbReference type="ChEBI" id="CHEBI:60240"/>
        <label>1</label>
    </ligand>
</feature>
<organism evidence="6 7">
    <name type="scientific">Helicobacter bilis</name>
    <dbReference type="NCBI Taxonomy" id="37372"/>
    <lineage>
        <taxon>Bacteria</taxon>
        <taxon>Pseudomonadati</taxon>
        <taxon>Campylobacterota</taxon>
        <taxon>Epsilonproteobacteria</taxon>
        <taxon>Campylobacterales</taxon>
        <taxon>Helicobacteraceae</taxon>
        <taxon>Helicobacter</taxon>
    </lineage>
</organism>
<dbReference type="Proteomes" id="UP000188298">
    <property type="component" value="Chromosome"/>
</dbReference>
<dbReference type="NCBIfam" id="TIGR00486">
    <property type="entry name" value="YbgI_SA1388"/>
    <property type="match status" value="1"/>
</dbReference>
<dbReference type="AlphaFoldDB" id="A0A1Q2LGI9"/>
<evidence type="ECO:0000256" key="2">
    <source>
        <dbReference type="ARBA" id="ARBA00011643"/>
    </source>
</evidence>
<dbReference type="KEGG" id="hbl:XJ32_04915"/>
<accession>A0A1Q2LGI9</accession>
<dbReference type="GO" id="GO:0005737">
    <property type="term" value="C:cytoplasm"/>
    <property type="evidence" value="ECO:0007669"/>
    <property type="project" value="TreeGrafter"/>
</dbReference>
<dbReference type="PANTHER" id="PTHR13799:SF14">
    <property type="entry name" value="GTP CYCLOHYDROLASE 1 TYPE 2 HOMOLOG"/>
    <property type="match status" value="1"/>
</dbReference>
<dbReference type="FunFam" id="3.40.1390.30:FF:000001">
    <property type="entry name" value="GTP cyclohydrolase 1 type 2"/>
    <property type="match status" value="1"/>
</dbReference>
<keyword evidence="4 5" id="KW-0479">Metal-binding</keyword>
<feature type="binding site" evidence="5">
    <location>
        <position position="63"/>
    </location>
    <ligand>
        <name>a divalent metal cation</name>
        <dbReference type="ChEBI" id="CHEBI:60240"/>
        <label>1</label>
    </ligand>
</feature>
<comment type="subunit">
    <text evidence="2">Homohexamer.</text>
</comment>
<evidence type="ECO:0000256" key="4">
    <source>
        <dbReference type="ARBA" id="ARBA00022723"/>
    </source>
</evidence>
<evidence type="ECO:0000313" key="6">
    <source>
        <dbReference type="EMBL" id="AQQ59544.1"/>
    </source>
</evidence>
<name>A0A1Q2LGI9_9HELI</name>
<feature type="binding site" evidence="5">
    <location>
        <position position="101"/>
    </location>
    <ligand>
        <name>a divalent metal cation</name>
        <dbReference type="ChEBI" id="CHEBI:60240"/>
        <label>1</label>
    </ligand>
</feature>
<feature type="binding site" evidence="5">
    <location>
        <position position="62"/>
    </location>
    <ligand>
        <name>a divalent metal cation</name>
        <dbReference type="ChEBI" id="CHEBI:60240"/>
        <label>1</label>
    </ligand>
</feature>
<dbReference type="Gene3D" id="3.40.1390.30">
    <property type="entry name" value="NIF3 (NGG1p interacting factor 3)-like"/>
    <property type="match status" value="2"/>
</dbReference>
<dbReference type="SUPFAM" id="SSF102705">
    <property type="entry name" value="NIF3 (NGG1p interacting factor 3)-like"/>
    <property type="match status" value="1"/>
</dbReference>
<proteinExistence type="inferred from homology"/>
<gene>
    <name evidence="6" type="ORF">XJ32_04915</name>
</gene>
<dbReference type="RefSeq" id="WP_077388543.1">
    <property type="nucleotide sequence ID" value="NZ_CP019645.1"/>
</dbReference>
<dbReference type="GO" id="GO:0046872">
    <property type="term" value="F:metal ion binding"/>
    <property type="evidence" value="ECO:0007669"/>
    <property type="project" value="UniProtKB-KW"/>
</dbReference>
<dbReference type="EMBL" id="CP019645">
    <property type="protein sequence ID" value="AQQ59544.1"/>
    <property type="molecule type" value="Genomic_DNA"/>
</dbReference>
<evidence type="ECO:0000256" key="1">
    <source>
        <dbReference type="ARBA" id="ARBA00006964"/>
    </source>
</evidence>
<sequence>MKVLEIYGILDSISPFIMQAEWDNSGLNIGNMQIECKQVYIALELDMQVVNAIENESLLIVHHPLIFKALKTIQTDTYPANLIELCLQKKISVIAMHTNFDKTHLNKAFATKLCLESLNFTPNGEKDFSLIYSTSTPLSTYSLATHIKNILGLDTLRYTQKDNMIHNLYITCGSNATAYKIANKGDCIITGDIKYHDAMIAASEGISFIDVPHFESECIFSDLLAKALQKHYIQAIITNSHNPFCYI</sequence>
<protein>
    <recommendedName>
        <fullName evidence="3">GTP cyclohydrolase 1 type 2 homolog</fullName>
    </recommendedName>
</protein>
<comment type="similarity">
    <text evidence="1">Belongs to the GTP cyclohydrolase I type 2/NIF3 family.</text>
</comment>